<organism evidence="4 5">
    <name type="scientific">Novosphingobium album</name>
    <name type="common">ex Liu et al. 2023</name>
    <dbReference type="NCBI Taxonomy" id="3031130"/>
    <lineage>
        <taxon>Bacteria</taxon>
        <taxon>Pseudomonadati</taxon>
        <taxon>Pseudomonadota</taxon>
        <taxon>Alphaproteobacteria</taxon>
        <taxon>Sphingomonadales</taxon>
        <taxon>Sphingomonadaceae</taxon>
        <taxon>Novosphingobium</taxon>
    </lineage>
</organism>
<keyword evidence="5" id="KW-1185">Reference proteome</keyword>
<sequence length="200" mass="22153">MASDRRMGPRGSEIWLAMLGAAEDILREEGYGALTSRRVSERIGVKQRLIYYYFRTMDELIVETFRALAVREVERLNRALLSRHPLRETWQILVETSDTKLVSEFMALANRIDALRQEVAGFIEHSRALQVEALSRAMADSAAPGTLSPVAPVAIAIFATSAALSLHREAALGIATGHAEVLRVIEDTIARLDPPDQGRS</sequence>
<reference evidence="4 5" key="1">
    <citation type="submission" date="2023-03" db="EMBL/GenBank/DDBJ databases">
        <title>NovoSphingobium album sp. nov. isolated from polycyclic aromatic hydrocarbons- and heavy-metal polluted soil.</title>
        <authorList>
            <person name="Liu Z."/>
            <person name="Wang K."/>
        </authorList>
    </citation>
    <scope>NUCLEOTIDE SEQUENCE [LARGE SCALE GENOMIC DNA]</scope>
    <source>
        <strain evidence="4 5">H3SJ31-1</strain>
    </source>
</reference>
<dbReference type="SUPFAM" id="SSF46689">
    <property type="entry name" value="Homeodomain-like"/>
    <property type="match status" value="1"/>
</dbReference>
<evidence type="ECO:0000313" key="4">
    <source>
        <dbReference type="EMBL" id="MDE8651596.1"/>
    </source>
</evidence>
<evidence type="ECO:0000313" key="5">
    <source>
        <dbReference type="Proteomes" id="UP001216253"/>
    </source>
</evidence>
<dbReference type="EMBL" id="JARESE010000019">
    <property type="protein sequence ID" value="MDE8651596.1"/>
    <property type="molecule type" value="Genomic_DNA"/>
</dbReference>
<evidence type="ECO:0000259" key="3">
    <source>
        <dbReference type="PROSITE" id="PS50977"/>
    </source>
</evidence>
<dbReference type="InterPro" id="IPR009057">
    <property type="entry name" value="Homeodomain-like_sf"/>
</dbReference>
<dbReference type="InterPro" id="IPR001647">
    <property type="entry name" value="HTH_TetR"/>
</dbReference>
<dbReference type="Gene3D" id="1.10.357.10">
    <property type="entry name" value="Tetracycline Repressor, domain 2"/>
    <property type="match status" value="1"/>
</dbReference>
<comment type="caution">
    <text evidence="4">The sequence shown here is derived from an EMBL/GenBank/DDBJ whole genome shotgun (WGS) entry which is preliminary data.</text>
</comment>
<protein>
    <submittedName>
        <fullName evidence="4">Helix-turn-helix domain containing protein</fullName>
    </submittedName>
</protein>
<dbReference type="Pfam" id="PF00440">
    <property type="entry name" value="TetR_N"/>
    <property type="match status" value="1"/>
</dbReference>
<evidence type="ECO:0000256" key="2">
    <source>
        <dbReference type="PROSITE-ProRule" id="PRU00335"/>
    </source>
</evidence>
<dbReference type="PRINTS" id="PR00455">
    <property type="entry name" value="HTHTETR"/>
</dbReference>
<dbReference type="PROSITE" id="PS50977">
    <property type="entry name" value="HTH_TETR_2"/>
    <property type="match status" value="1"/>
</dbReference>
<feature type="DNA-binding region" description="H-T-H motif" evidence="2">
    <location>
        <begin position="35"/>
        <end position="54"/>
    </location>
</feature>
<gene>
    <name evidence="4" type="ORF">PYV00_07670</name>
</gene>
<keyword evidence="1 2" id="KW-0238">DNA-binding</keyword>
<feature type="domain" description="HTH tetR-type" evidence="3">
    <location>
        <begin position="12"/>
        <end position="72"/>
    </location>
</feature>
<proteinExistence type="predicted"/>
<dbReference type="RefSeq" id="WP_275227696.1">
    <property type="nucleotide sequence ID" value="NZ_JARESE010000019.1"/>
</dbReference>
<name>A0ABT5WPC1_9SPHN</name>
<dbReference type="Proteomes" id="UP001216253">
    <property type="component" value="Unassembled WGS sequence"/>
</dbReference>
<evidence type="ECO:0000256" key="1">
    <source>
        <dbReference type="ARBA" id="ARBA00023125"/>
    </source>
</evidence>
<accession>A0ABT5WPC1</accession>